<dbReference type="RefSeq" id="WP_136498143.1">
    <property type="nucleotide sequence ID" value="NZ_CP046053.1"/>
</dbReference>
<gene>
    <name evidence="1" type="ORF">H2LOC_020965</name>
</gene>
<dbReference type="EMBL" id="CP046053">
    <property type="protein sequence ID" value="QGM48260.1"/>
    <property type="molecule type" value="Genomic_DNA"/>
</dbReference>
<dbReference type="Proteomes" id="UP000309061">
    <property type="component" value="Plasmid unnamed1"/>
</dbReference>
<sequence length="159" mass="18465">MPQGDDEGFLDQYGRLREQIAKYSHEEQRQFYAGVGGAFMRVGIGVIDLLYKIKRGKTAGEITKSDIIERCIETLGVKCDHMYTRFRDIPYIDFLIYIRDNNCRMAEPNPDCGYEIEFECVIKGHLFNVFVDRELIDGIDYGDWSLARVTLRRPLPGRK</sequence>
<proteinExistence type="predicted"/>
<protein>
    <submittedName>
        <fullName evidence="1">Uncharacterized protein</fullName>
    </submittedName>
</protein>
<keyword evidence="1" id="KW-0614">Plasmid</keyword>
<name>A0A6B8KMH9_9HYPH</name>
<reference evidence="1 2" key="1">
    <citation type="submission" date="2019-11" db="EMBL/GenBank/DDBJ databases">
        <title>The genome sequence of Methylocystis heyeri.</title>
        <authorList>
            <person name="Oshkin I.Y."/>
            <person name="Miroshnikov K."/>
            <person name="Dedysh S.N."/>
        </authorList>
    </citation>
    <scope>NUCLEOTIDE SEQUENCE [LARGE SCALE GENOMIC DNA]</scope>
    <source>
        <strain evidence="1 2">H2</strain>
        <plasmid evidence="1 2">unnamed1</plasmid>
    </source>
</reference>
<dbReference type="KEGG" id="mhey:H2LOC_020965"/>
<evidence type="ECO:0000313" key="2">
    <source>
        <dbReference type="Proteomes" id="UP000309061"/>
    </source>
</evidence>
<geneLocation type="plasmid" evidence="1">
    <name>unnamed1</name>
</geneLocation>
<keyword evidence="2" id="KW-1185">Reference proteome</keyword>
<organism evidence="1 2">
    <name type="scientific">Methylocystis heyeri</name>
    <dbReference type="NCBI Taxonomy" id="391905"/>
    <lineage>
        <taxon>Bacteria</taxon>
        <taxon>Pseudomonadati</taxon>
        <taxon>Pseudomonadota</taxon>
        <taxon>Alphaproteobacteria</taxon>
        <taxon>Hyphomicrobiales</taxon>
        <taxon>Methylocystaceae</taxon>
        <taxon>Methylocystis</taxon>
    </lineage>
</organism>
<accession>A0A6B8KMH9</accession>
<dbReference type="AlphaFoldDB" id="A0A6B8KMH9"/>
<evidence type="ECO:0000313" key="1">
    <source>
        <dbReference type="EMBL" id="QGM48260.1"/>
    </source>
</evidence>